<dbReference type="AlphaFoldDB" id="A0A267DHH9"/>
<keyword evidence="3" id="KW-1185">Reference proteome</keyword>
<feature type="non-terminal residue" evidence="2">
    <location>
        <position position="1"/>
    </location>
</feature>
<sequence length="348" mass="39443">GMLGKDCGLRQVPVMRLCRLRLAVCLGLVVTCWLLWRRAGNSSNNSDREVCIATSFKALKLAGWSGDVRRDSFQTRSAAVDWDRLSDACQSELAPDEGHHAAGPVPERCFVEKLSRPVRLKAMQQLGRLADELERAGVDFYLDMGTALGAMRHLEMIPYDEDIDLRIDEEQKAAAKIVLEKLRYKWPGMLFQDTEWLNQHWKVHLRDILDPVLDRPVAIDIFFYQLNRTTDQLLIREPPFSFPIGDIFPTRRRPFHGRWYRTPNSIESMIVGYFPNSSLAECVYYLHDDSPFASCSRPVVPCRALADRFDFASTIQLGSGQLQLLRAAAAAGRWRAAGLAYVAGADRL</sequence>
<proteinExistence type="predicted"/>
<reference evidence="2 3" key="1">
    <citation type="submission" date="2017-06" db="EMBL/GenBank/DDBJ databases">
        <title>A platform for efficient transgenesis in Macrostomum lignano, a flatworm model organism for stem cell research.</title>
        <authorList>
            <person name="Berezikov E."/>
        </authorList>
    </citation>
    <scope>NUCLEOTIDE SEQUENCE [LARGE SCALE GENOMIC DNA]</scope>
    <source>
        <strain evidence="2">DV1</strain>
        <tissue evidence="2">Whole organism</tissue>
    </source>
</reference>
<feature type="domain" description="LicD/FKTN/FKRP nucleotidyltransferase" evidence="1">
    <location>
        <begin position="136"/>
        <end position="169"/>
    </location>
</feature>
<dbReference type="Pfam" id="PF04991">
    <property type="entry name" value="LicD"/>
    <property type="match status" value="1"/>
</dbReference>
<dbReference type="OrthoDB" id="444255at2759"/>
<dbReference type="InterPro" id="IPR052942">
    <property type="entry name" value="LPS_cholinephosphotransferase"/>
</dbReference>
<accession>A0A267DHH9</accession>
<gene>
    <name evidence="2" type="ORF">BOX15_Mlig029704g2</name>
</gene>
<dbReference type="Proteomes" id="UP000215902">
    <property type="component" value="Unassembled WGS sequence"/>
</dbReference>
<protein>
    <recommendedName>
        <fullName evidence="1">LicD/FKTN/FKRP nucleotidyltransferase domain-containing protein</fullName>
    </recommendedName>
</protein>
<organism evidence="2 3">
    <name type="scientific">Macrostomum lignano</name>
    <dbReference type="NCBI Taxonomy" id="282301"/>
    <lineage>
        <taxon>Eukaryota</taxon>
        <taxon>Metazoa</taxon>
        <taxon>Spiralia</taxon>
        <taxon>Lophotrochozoa</taxon>
        <taxon>Platyhelminthes</taxon>
        <taxon>Rhabditophora</taxon>
        <taxon>Macrostomorpha</taxon>
        <taxon>Macrostomida</taxon>
        <taxon>Macrostomidae</taxon>
        <taxon>Macrostomum</taxon>
    </lineage>
</organism>
<dbReference type="InterPro" id="IPR007074">
    <property type="entry name" value="LicD/FKTN/FKRP_NTP_transf"/>
</dbReference>
<evidence type="ECO:0000313" key="3">
    <source>
        <dbReference type="Proteomes" id="UP000215902"/>
    </source>
</evidence>
<dbReference type="PANTHER" id="PTHR43404:SF1">
    <property type="entry name" value="MNN4P"/>
    <property type="match status" value="1"/>
</dbReference>
<dbReference type="EMBL" id="NIVC01004239">
    <property type="protein sequence ID" value="PAA48094.1"/>
    <property type="molecule type" value="Genomic_DNA"/>
</dbReference>
<dbReference type="PANTHER" id="PTHR43404">
    <property type="entry name" value="LIPOPOLYSACCHARIDE CHOLINEPHOSPHOTRANSFERASE LICD"/>
    <property type="match status" value="1"/>
</dbReference>
<dbReference type="STRING" id="282301.A0A267DHH9"/>
<evidence type="ECO:0000313" key="2">
    <source>
        <dbReference type="EMBL" id="PAA48094.1"/>
    </source>
</evidence>
<evidence type="ECO:0000259" key="1">
    <source>
        <dbReference type="Pfam" id="PF04991"/>
    </source>
</evidence>
<comment type="caution">
    <text evidence="2">The sequence shown here is derived from an EMBL/GenBank/DDBJ whole genome shotgun (WGS) entry which is preliminary data.</text>
</comment>
<name>A0A267DHH9_9PLAT</name>
<dbReference type="GO" id="GO:0009100">
    <property type="term" value="P:glycoprotein metabolic process"/>
    <property type="evidence" value="ECO:0007669"/>
    <property type="project" value="UniProtKB-ARBA"/>
</dbReference>